<evidence type="ECO:0000313" key="2">
    <source>
        <dbReference type="EMBL" id="EDV28549.1"/>
    </source>
</evidence>
<dbReference type="PANTHER" id="PTHR14407:SF9">
    <property type="entry name" value="BLOC-3 COMPLEX MEMBER HPS4"/>
    <property type="match status" value="1"/>
</dbReference>
<dbReference type="GO" id="GO:0006605">
    <property type="term" value="P:protein targeting"/>
    <property type="evidence" value="ECO:0000318"/>
    <property type="project" value="GO_Central"/>
</dbReference>
<dbReference type="GO" id="GO:0031410">
    <property type="term" value="C:cytoplasmic vesicle"/>
    <property type="evidence" value="ECO:0000318"/>
    <property type="project" value="GO_Central"/>
</dbReference>
<sequence>MNQTNKTDLTGDDTLLFPAQFCLILDLRNWDEESENTSDCLVYHYPDDESVRSEVCKQLLGCFLVNQSFTSSSKLLLYSRKSKIRILKHKDFVLFLGNHVKSLGMTIKCQMEFLLNTFQFFYCDFDVLLEACNGDRREFLARMKNIGDVLMELIFSANTEYLSCFGKFPCRIMPREIFNIAFEDNGKLSDKVKIVSVHMPVDELKDYLDKFDNTDESSNSRYRSRQSMVYSPSASIISNRFTSTPVHRRSLSFQHSSTLPDSFPQDFHEISYNSVEIDTSTTDTNSVDRTSCSDYRECDGSSEGSAAAIPMIASLDIGGNAPTHNYHFGKDTEDTGEESTEETQITLLSQVSENMRTEIECEPEMQLHKPSISTQGSINCTEDTDDHTIKFDDTGPAMESNSSPQSLENNNEISSPQSIIKSSSLSNLRWLNNGKDQSHLYEDLKESKRVCLYFQCHSETSLALLLHPDREYDLKRYNSMASSLKYSFMTHSRRYFSTKDNLEDLNQSQRADCINLIAHMESVLNGSQDISNVTLRNHRGTAHMHRLGKRETFLQVPKGVNSAKAQNLASRYFDDGYKDIVAATARYQMSPVL</sequence>
<dbReference type="HOGENOM" id="CLU_460307_0_0_1"/>
<dbReference type="Proteomes" id="UP000009022">
    <property type="component" value="Unassembled WGS sequence"/>
</dbReference>
<dbReference type="GO" id="GO:0031267">
    <property type="term" value="F:small GTPase binding"/>
    <property type="evidence" value="ECO:0000318"/>
    <property type="project" value="GO_Central"/>
</dbReference>
<accession>B3RJZ7</accession>
<proteinExistence type="predicted"/>
<dbReference type="GO" id="GO:0031085">
    <property type="term" value="C:BLOC-3 complex"/>
    <property type="evidence" value="ECO:0000318"/>
    <property type="project" value="GO_Central"/>
</dbReference>
<evidence type="ECO:0008006" key="4">
    <source>
        <dbReference type="Google" id="ProtNLM"/>
    </source>
</evidence>
<dbReference type="EMBL" id="DS985241">
    <property type="protein sequence ID" value="EDV28549.1"/>
    <property type="molecule type" value="Genomic_DNA"/>
</dbReference>
<evidence type="ECO:0000313" key="3">
    <source>
        <dbReference type="Proteomes" id="UP000009022"/>
    </source>
</evidence>
<dbReference type="InterPro" id="IPR026091">
    <property type="entry name" value="HPS4"/>
</dbReference>
<dbReference type="KEGG" id="tad:TRIADDRAFT_51571"/>
<keyword evidence="3" id="KW-1185">Reference proteome</keyword>
<dbReference type="GeneID" id="6748966"/>
<gene>
    <name evidence="2" type="ORF">TRIADDRAFT_51571</name>
</gene>
<dbReference type="GO" id="GO:1903232">
    <property type="term" value="P:melanosome assembly"/>
    <property type="evidence" value="ECO:0000318"/>
    <property type="project" value="GO_Central"/>
</dbReference>
<name>B3RJZ7_TRIAD</name>
<evidence type="ECO:0000256" key="1">
    <source>
        <dbReference type="SAM" id="MobiDB-lite"/>
    </source>
</evidence>
<feature type="region of interest" description="Disordered" evidence="1">
    <location>
        <begin position="370"/>
        <end position="418"/>
    </location>
</feature>
<protein>
    <recommendedName>
        <fullName evidence="4">CCZ1/INTU/HSP4 first Longin domain-containing protein</fullName>
    </recommendedName>
</protein>
<dbReference type="PANTHER" id="PTHR14407">
    <property type="entry name" value="HERMANSKY-PUDLAK SYNDROME 4 PROTEIN LIGHT-EAR PROTEIN-RELATED"/>
    <property type="match status" value="1"/>
</dbReference>
<organism evidence="2 3">
    <name type="scientific">Trichoplax adhaerens</name>
    <name type="common">Trichoplax reptans</name>
    <dbReference type="NCBI Taxonomy" id="10228"/>
    <lineage>
        <taxon>Eukaryota</taxon>
        <taxon>Metazoa</taxon>
        <taxon>Placozoa</taxon>
        <taxon>Uniplacotomia</taxon>
        <taxon>Trichoplacea</taxon>
        <taxon>Trichoplacidae</taxon>
        <taxon>Trichoplax</taxon>
    </lineage>
</organism>
<dbReference type="GO" id="GO:0005765">
    <property type="term" value="C:lysosomal membrane"/>
    <property type="evidence" value="ECO:0000318"/>
    <property type="project" value="GO_Central"/>
</dbReference>
<dbReference type="CTD" id="6748966"/>
<reference evidence="2 3" key="1">
    <citation type="journal article" date="2008" name="Nature">
        <title>The Trichoplax genome and the nature of placozoans.</title>
        <authorList>
            <person name="Srivastava M."/>
            <person name="Begovic E."/>
            <person name="Chapman J."/>
            <person name="Putnam N.H."/>
            <person name="Hellsten U."/>
            <person name="Kawashima T."/>
            <person name="Kuo A."/>
            <person name="Mitros T."/>
            <person name="Salamov A."/>
            <person name="Carpenter M.L."/>
            <person name="Signorovitch A.Y."/>
            <person name="Moreno M.A."/>
            <person name="Kamm K."/>
            <person name="Grimwood J."/>
            <person name="Schmutz J."/>
            <person name="Shapiro H."/>
            <person name="Grigoriev I.V."/>
            <person name="Buss L.W."/>
            <person name="Schierwater B."/>
            <person name="Dellaporta S.L."/>
            <person name="Rokhsar D.S."/>
        </authorList>
    </citation>
    <scope>NUCLEOTIDE SEQUENCE [LARGE SCALE GENOMIC DNA]</scope>
    <source>
        <strain evidence="2 3">Grell-BS-1999</strain>
    </source>
</reference>
<dbReference type="InParanoid" id="B3RJZ7"/>
<dbReference type="AlphaFoldDB" id="B3RJZ7"/>
<dbReference type="STRING" id="10228.B3RJZ7"/>
<feature type="compositionally biased region" description="Polar residues" evidence="1">
    <location>
        <begin position="399"/>
        <end position="412"/>
    </location>
</feature>
<feature type="compositionally biased region" description="Polar residues" evidence="1">
    <location>
        <begin position="371"/>
        <end position="381"/>
    </location>
</feature>
<dbReference type="RefSeq" id="XP_002107751.1">
    <property type="nucleotide sequence ID" value="XM_002107715.1"/>
</dbReference>